<gene>
    <name evidence="1" type="ORF">PPAR1163_LOCUS27419</name>
</gene>
<accession>A0A7S1UJN3</accession>
<protein>
    <submittedName>
        <fullName evidence="1">Uncharacterized protein</fullName>
    </submittedName>
</protein>
<sequence>MSWFFGSSSSAAEAEEAPAPAAEAVPELHCRHFFLNILVLNKEEVIQRMAEQKVAAKLPRAKGLQKIVGRAANRKVTDEKFLSIVATKFCQTLPSKMAERGIICGVIPRFIQKTLIVIEMKITNVDTAVLLESAGQANAAQGVTGLLSSVSAISSSLSSYMSSSLDNTVAQKVEEKLFETVPVVLEEKMAGKGLRVEACAKRDVDQAMWFYECLKTIDAPSSPSWVEDAEDEEIAEAKN</sequence>
<dbReference type="EMBL" id="HBGJ01043534">
    <property type="protein sequence ID" value="CAD9268982.1"/>
    <property type="molecule type" value="Transcribed_RNA"/>
</dbReference>
<reference evidence="1" key="1">
    <citation type="submission" date="2021-01" db="EMBL/GenBank/DDBJ databases">
        <authorList>
            <person name="Corre E."/>
            <person name="Pelletier E."/>
            <person name="Niang G."/>
            <person name="Scheremetjew M."/>
            <person name="Finn R."/>
            <person name="Kale V."/>
            <person name="Holt S."/>
            <person name="Cochrane G."/>
            <person name="Meng A."/>
            <person name="Brown T."/>
            <person name="Cohen L."/>
        </authorList>
    </citation>
    <scope>NUCLEOTIDE SEQUENCE</scope>
    <source>
        <strain evidence="1">CCMP2877</strain>
    </source>
</reference>
<name>A0A7S1UJN3_9STRA</name>
<dbReference type="AlphaFoldDB" id="A0A7S1UJN3"/>
<proteinExistence type="predicted"/>
<evidence type="ECO:0000313" key="1">
    <source>
        <dbReference type="EMBL" id="CAD9268982.1"/>
    </source>
</evidence>
<organism evidence="1">
    <name type="scientific">Phaeomonas parva</name>
    <dbReference type="NCBI Taxonomy" id="124430"/>
    <lineage>
        <taxon>Eukaryota</taxon>
        <taxon>Sar</taxon>
        <taxon>Stramenopiles</taxon>
        <taxon>Ochrophyta</taxon>
        <taxon>Pinguiophyceae</taxon>
        <taxon>Pinguiochrysidales</taxon>
        <taxon>Pinguiochrysidaceae</taxon>
        <taxon>Phaeomonas</taxon>
    </lineage>
</organism>